<dbReference type="Proteomes" id="UP000028492">
    <property type="component" value="Chromosome"/>
</dbReference>
<dbReference type="AlphaFoldDB" id="A0A075UVG8"/>
<evidence type="ECO:0008006" key="4">
    <source>
        <dbReference type="Google" id="ProtNLM"/>
    </source>
</evidence>
<dbReference type="Gene3D" id="3.20.20.80">
    <property type="entry name" value="Glycosidases"/>
    <property type="match status" value="1"/>
</dbReference>
<name>A0A075UVG8_9PSEU</name>
<dbReference type="GO" id="GO:0016052">
    <property type="term" value="P:carbohydrate catabolic process"/>
    <property type="evidence" value="ECO:0007669"/>
    <property type="project" value="TreeGrafter"/>
</dbReference>
<evidence type="ECO:0000313" key="2">
    <source>
        <dbReference type="EMBL" id="AIG74230.1"/>
    </source>
</evidence>
<dbReference type="CDD" id="cd00599">
    <property type="entry name" value="GH25_muramidase"/>
    <property type="match status" value="1"/>
</dbReference>
<accession>A0A075UVG8</accession>
<protein>
    <recommendedName>
        <fullName evidence="4">Lysozyme</fullName>
    </recommendedName>
</protein>
<sequence>MALGIDIYSRFQSVTNWQAVKDHGVTFVFVKLSDGGGLPNGGRNTGDALVAGARSVGIPVGGYHYAQASPSPEAQADVLIGEVRRLGATGCVPMLDLEDNPPGSGTPNIPDSRKRDFSIRFCNRVAGHGFRPGIYMNNSLAKMLRPDQFGVRDLVIWIARYGAKPDPAAGRYDVHQYSDAGQIPGIRASGVDLNESYTNAHLTGGGAAPKRKATTELMERRTIPASPSTTSVRLFLSGSETAAIIVRPRVDGDGITDAPVWQGNIYAWGSDKVGVGGNPLQTPGFNPKTVSHRRYHLPGAVWADFEYSSNMEFEIDIVG</sequence>
<reference evidence="2 3" key="1">
    <citation type="journal article" date="2014" name="J. Biotechnol.">
        <title>Complete genome sequence of the actinobacterium Amycolatopsis japonica MG417-CF17(T) (=DSM 44213T) producing (S,S)-N,N'-ethylenediaminedisuccinic acid.</title>
        <authorList>
            <person name="Stegmann E."/>
            <person name="Albersmeier A."/>
            <person name="Spohn M."/>
            <person name="Gert H."/>
            <person name="Weber T."/>
            <person name="Wohlleben W."/>
            <person name="Kalinowski J."/>
            <person name="Ruckert C."/>
        </authorList>
    </citation>
    <scope>NUCLEOTIDE SEQUENCE [LARGE SCALE GENOMIC DNA]</scope>
    <source>
        <strain evidence="3">MG417-CF17 (DSM 44213)</strain>
    </source>
</reference>
<dbReference type="InterPro" id="IPR017853">
    <property type="entry name" value="GH"/>
</dbReference>
<evidence type="ECO:0000313" key="3">
    <source>
        <dbReference type="Proteomes" id="UP000028492"/>
    </source>
</evidence>
<gene>
    <name evidence="2" type="ORF">AJAP_06560</name>
</gene>
<dbReference type="Pfam" id="PF01183">
    <property type="entry name" value="Glyco_hydro_25"/>
    <property type="match status" value="1"/>
</dbReference>
<keyword evidence="3" id="KW-1185">Reference proteome</keyword>
<evidence type="ECO:0000256" key="1">
    <source>
        <dbReference type="ARBA" id="ARBA00010646"/>
    </source>
</evidence>
<dbReference type="KEGG" id="aja:AJAP_06560"/>
<dbReference type="eggNOG" id="COG3757">
    <property type="taxonomic scope" value="Bacteria"/>
</dbReference>
<dbReference type="PANTHER" id="PTHR34135">
    <property type="entry name" value="LYSOZYME"/>
    <property type="match status" value="1"/>
</dbReference>
<dbReference type="SUPFAM" id="SSF51445">
    <property type="entry name" value="(Trans)glycosidases"/>
    <property type="match status" value="1"/>
</dbReference>
<dbReference type="InterPro" id="IPR002053">
    <property type="entry name" value="Glyco_hydro_25"/>
</dbReference>
<organism evidence="2 3">
    <name type="scientific">Amycolatopsis japonica</name>
    <dbReference type="NCBI Taxonomy" id="208439"/>
    <lineage>
        <taxon>Bacteria</taxon>
        <taxon>Bacillati</taxon>
        <taxon>Actinomycetota</taxon>
        <taxon>Actinomycetes</taxon>
        <taxon>Pseudonocardiales</taxon>
        <taxon>Pseudonocardiaceae</taxon>
        <taxon>Amycolatopsis</taxon>
        <taxon>Amycolatopsis japonica group</taxon>
    </lineage>
</organism>
<dbReference type="EMBL" id="CP008953">
    <property type="protein sequence ID" value="AIG74230.1"/>
    <property type="molecule type" value="Genomic_DNA"/>
</dbReference>
<dbReference type="GO" id="GO:0003796">
    <property type="term" value="F:lysozyme activity"/>
    <property type="evidence" value="ECO:0007669"/>
    <property type="project" value="InterPro"/>
</dbReference>
<dbReference type="PROSITE" id="PS51904">
    <property type="entry name" value="GLYCOSYL_HYDROL_F25_2"/>
    <property type="match status" value="1"/>
</dbReference>
<proteinExistence type="inferred from homology"/>
<dbReference type="RefSeq" id="WP_228694873.1">
    <property type="nucleotide sequence ID" value="NZ_CP008953.1"/>
</dbReference>
<dbReference type="PANTHER" id="PTHR34135:SF2">
    <property type="entry name" value="LYSOZYME"/>
    <property type="match status" value="1"/>
</dbReference>
<dbReference type="GO" id="GO:0009253">
    <property type="term" value="P:peptidoglycan catabolic process"/>
    <property type="evidence" value="ECO:0007669"/>
    <property type="project" value="InterPro"/>
</dbReference>
<comment type="similarity">
    <text evidence="1">Belongs to the glycosyl hydrolase 25 family.</text>
</comment>
<dbReference type="HOGENOM" id="CLU_942132_0_0_11"/>
<dbReference type="STRING" id="208439.AJAP_06560"/>
<dbReference type="GO" id="GO:0016998">
    <property type="term" value="P:cell wall macromolecule catabolic process"/>
    <property type="evidence" value="ECO:0007669"/>
    <property type="project" value="InterPro"/>
</dbReference>